<dbReference type="GO" id="GO:0051301">
    <property type="term" value="P:cell division"/>
    <property type="evidence" value="ECO:0007669"/>
    <property type="project" value="InterPro"/>
</dbReference>
<evidence type="ECO:0000256" key="3">
    <source>
        <dbReference type="ARBA" id="ARBA00047202"/>
    </source>
</evidence>
<accession>A0A8C2Y4R3</accession>
<sequence length="288" mass="32205">MASLPVHTGREGLFVSKMASVELEDLRVHLSSKMAAIQRLLQLKALGNDQLADVGSKMAALHLLLDELEAHVNEQASLASHLRRAKERMEALRDGAMQMSLMNMCIANEHANKKPVKEEKLIKDVTLISPEEFEAIPRYLRGRLTLPQINGALESIRAAAILKYDVLRHPPQSLPVALRPRYQRFRDEETNETRDATFVVEADLKELGHVKLDRRWCLQDLGKSSCLWGKDTSLPCTWLCSVASAGCVLYVALGKAKEPKGLGDKEEHNPLGSFTSWHWNSDLRGGHC</sequence>
<keyword evidence="5" id="KW-1185">Reference proteome</keyword>
<protein>
    <recommendedName>
        <fullName evidence="2">SKA complex subunit 1</fullName>
    </recommendedName>
    <alternativeName>
        <fullName evidence="3">Spindle and kinetochore-associated protein 1</fullName>
    </alternativeName>
</protein>
<proteinExistence type="inferred from homology"/>
<organism evidence="4 5">
    <name type="scientific">Coturnix japonica</name>
    <name type="common">Japanese quail</name>
    <name type="synonym">Coturnix coturnix japonica</name>
    <dbReference type="NCBI Taxonomy" id="93934"/>
    <lineage>
        <taxon>Eukaryota</taxon>
        <taxon>Metazoa</taxon>
        <taxon>Chordata</taxon>
        <taxon>Craniata</taxon>
        <taxon>Vertebrata</taxon>
        <taxon>Euteleostomi</taxon>
        <taxon>Archelosauria</taxon>
        <taxon>Archosauria</taxon>
        <taxon>Dinosauria</taxon>
        <taxon>Saurischia</taxon>
        <taxon>Theropoda</taxon>
        <taxon>Coelurosauria</taxon>
        <taxon>Aves</taxon>
        <taxon>Neognathae</taxon>
        <taxon>Galloanserae</taxon>
        <taxon>Galliformes</taxon>
        <taxon>Phasianidae</taxon>
        <taxon>Perdicinae</taxon>
        <taxon>Coturnix</taxon>
    </lineage>
</organism>
<dbReference type="Gene3D" id="1.10.10.1890">
    <property type="entry name" value="Ska1 microtubule binding domain-like"/>
    <property type="match status" value="1"/>
</dbReference>
<dbReference type="GO" id="GO:0007059">
    <property type="term" value="P:chromosome segregation"/>
    <property type="evidence" value="ECO:0007669"/>
    <property type="project" value="InterPro"/>
</dbReference>
<name>A0A8C2Y4R3_COTJA</name>
<dbReference type="Ensembl" id="ENSCJPT00005000657.1">
    <property type="protein sequence ID" value="ENSCJPP00005000348.1"/>
    <property type="gene ID" value="ENSCJPG00005000430.1"/>
</dbReference>
<dbReference type="Gene3D" id="6.10.250.1370">
    <property type="match status" value="1"/>
</dbReference>
<reference evidence="4" key="2">
    <citation type="submission" date="2025-09" db="UniProtKB">
        <authorList>
            <consortium name="Ensembl"/>
        </authorList>
    </citation>
    <scope>IDENTIFICATION</scope>
</reference>
<dbReference type="GO" id="GO:0031110">
    <property type="term" value="P:regulation of microtubule polymerization or depolymerization"/>
    <property type="evidence" value="ECO:0007669"/>
    <property type="project" value="TreeGrafter"/>
</dbReference>
<comment type="similarity">
    <text evidence="1">Belongs to the SKA1 family.</text>
</comment>
<dbReference type="AlphaFoldDB" id="A0A8C2Y4R3"/>
<dbReference type="InterPro" id="IPR009829">
    <property type="entry name" value="SKA1"/>
</dbReference>
<reference evidence="4" key="1">
    <citation type="submission" date="2025-08" db="UniProtKB">
        <authorList>
            <consortium name="Ensembl"/>
        </authorList>
    </citation>
    <scope>IDENTIFICATION</scope>
</reference>
<gene>
    <name evidence="4" type="primary">SKA1</name>
</gene>
<dbReference type="PANTHER" id="PTHR28573:SF1">
    <property type="entry name" value="SPINDLE AND KINETOCHORE-ASSOCIATED PROTEIN 1"/>
    <property type="match status" value="1"/>
</dbReference>
<evidence type="ECO:0000256" key="2">
    <source>
        <dbReference type="ARBA" id="ARBA00047182"/>
    </source>
</evidence>
<dbReference type="GO" id="GO:0072686">
    <property type="term" value="C:mitotic spindle"/>
    <property type="evidence" value="ECO:0007669"/>
    <property type="project" value="TreeGrafter"/>
</dbReference>
<dbReference type="GeneTree" id="ENSGT00940000166139"/>
<dbReference type="GO" id="GO:0005876">
    <property type="term" value="C:spindle microtubule"/>
    <property type="evidence" value="ECO:0007669"/>
    <property type="project" value="TreeGrafter"/>
</dbReference>
<evidence type="ECO:0000256" key="1">
    <source>
        <dbReference type="ARBA" id="ARBA00006836"/>
    </source>
</evidence>
<dbReference type="PANTHER" id="PTHR28573">
    <property type="entry name" value="SPINDLE AND KINETOCHORE-ASSOCIATED PROTEIN 1"/>
    <property type="match status" value="1"/>
</dbReference>
<dbReference type="GO" id="GO:0008017">
    <property type="term" value="F:microtubule binding"/>
    <property type="evidence" value="ECO:0007669"/>
    <property type="project" value="InterPro"/>
</dbReference>
<evidence type="ECO:0000313" key="5">
    <source>
        <dbReference type="Proteomes" id="UP000694412"/>
    </source>
</evidence>
<dbReference type="Proteomes" id="UP000694412">
    <property type="component" value="Unassembled WGS sequence"/>
</dbReference>
<dbReference type="Pfam" id="PF07160">
    <property type="entry name" value="SKA1"/>
    <property type="match status" value="1"/>
</dbReference>
<dbReference type="InterPro" id="IPR042031">
    <property type="entry name" value="SKA1_MBD_sf"/>
</dbReference>
<dbReference type="GO" id="GO:0000940">
    <property type="term" value="C:outer kinetochore"/>
    <property type="evidence" value="ECO:0007669"/>
    <property type="project" value="TreeGrafter"/>
</dbReference>
<evidence type="ECO:0000313" key="4">
    <source>
        <dbReference type="Ensembl" id="ENSCJPP00005000348.1"/>
    </source>
</evidence>
<dbReference type="GO" id="GO:0000278">
    <property type="term" value="P:mitotic cell cycle"/>
    <property type="evidence" value="ECO:0007669"/>
    <property type="project" value="TreeGrafter"/>
</dbReference>